<gene>
    <name evidence="1" type="ORF">PHYEVI_LOCUS6370</name>
</gene>
<name>A0A9N9TQS8_PHYSR</name>
<organism evidence="1 2">
    <name type="scientific">Phyllotreta striolata</name>
    <name type="common">Striped flea beetle</name>
    <name type="synonym">Crioceris striolata</name>
    <dbReference type="NCBI Taxonomy" id="444603"/>
    <lineage>
        <taxon>Eukaryota</taxon>
        <taxon>Metazoa</taxon>
        <taxon>Ecdysozoa</taxon>
        <taxon>Arthropoda</taxon>
        <taxon>Hexapoda</taxon>
        <taxon>Insecta</taxon>
        <taxon>Pterygota</taxon>
        <taxon>Neoptera</taxon>
        <taxon>Endopterygota</taxon>
        <taxon>Coleoptera</taxon>
        <taxon>Polyphaga</taxon>
        <taxon>Cucujiformia</taxon>
        <taxon>Chrysomeloidea</taxon>
        <taxon>Chrysomelidae</taxon>
        <taxon>Galerucinae</taxon>
        <taxon>Alticini</taxon>
        <taxon>Phyllotreta</taxon>
    </lineage>
</organism>
<reference evidence="1" key="1">
    <citation type="submission" date="2022-01" db="EMBL/GenBank/DDBJ databases">
        <authorList>
            <person name="King R."/>
        </authorList>
    </citation>
    <scope>NUCLEOTIDE SEQUENCE</scope>
</reference>
<accession>A0A9N9TQS8</accession>
<dbReference type="EMBL" id="OU900096">
    <property type="protein sequence ID" value="CAG9860011.1"/>
    <property type="molecule type" value="Genomic_DNA"/>
</dbReference>
<evidence type="ECO:0000313" key="1">
    <source>
        <dbReference type="EMBL" id="CAG9860011.1"/>
    </source>
</evidence>
<proteinExistence type="predicted"/>
<dbReference type="AlphaFoldDB" id="A0A9N9TQS8"/>
<protein>
    <submittedName>
        <fullName evidence="1">Uncharacterized protein</fullName>
    </submittedName>
</protein>
<evidence type="ECO:0000313" key="2">
    <source>
        <dbReference type="Proteomes" id="UP001153712"/>
    </source>
</evidence>
<keyword evidence="2" id="KW-1185">Reference proteome</keyword>
<dbReference type="Proteomes" id="UP001153712">
    <property type="component" value="Chromosome 3"/>
</dbReference>
<sequence length="118" mass="13309">MISIVAANPRTAVIHRQKSERAPSFCLKESPSSRQSFWYYKTTAISRSCVSVRMMCVPVRRSRTKFKGPTEPVNLTHSVLACAGDRLPIPFHRSISDRRASGKSNLPGKGYYLYTCKQ</sequence>
<feature type="non-terminal residue" evidence="1">
    <location>
        <position position="118"/>
    </location>
</feature>